<comment type="similarity">
    <text evidence="1">Belongs to the aldo/keto reductase family.</text>
</comment>
<feature type="domain" description="NADP-dependent oxidoreductase" evidence="6">
    <location>
        <begin position="50"/>
        <end position="288"/>
    </location>
</feature>
<gene>
    <name evidence="7" type="ORF">AK812_SmicGene10568</name>
</gene>
<dbReference type="SUPFAM" id="SSF51430">
    <property type="entry name" value="NAD(P)-linked oxidoreductase"/>
    <property type="match status" value="1"/>
</dbReference>
<evidence type="ECO:0000313" key="7">
    <source>
        <dbReference type="EMBL" id="OLQ06125.1"/>
    </source>
</evidence>
<feature type="region of interest" description="Disordered" evidence="4">
    <location>
        <begin position="731"/>
        <end position="779"/>
    </location>
</feature>
<feature type="region of interest" description="Disordered" evidence="4">
    <location>
        <begin position="296"/>
        <end position="317"/>
    </location>
</feature>
<dbReference type="InterPro" id="IPR023210">
    <property type="entry name" value="NADP_OxRdtase_dom"/>
</dbReference>
<accession>A0A1Q9EFB3</accession>
<dbReference type="GO" id="GO:0016616">
    <property type="term" value="F:oxidoreductase activity, acting on the CH-OH group of donors, NAD or NADP as acceptor"/>
    <property type="evidence" value="ECO:0007669"/>
    <property type="project" value="UniProtKB-ARBA"/>
</dbReference>
<organism evidence="7 8">
    <name type="scientific">Symbiodinium microadriaticum</name>
    <name type="common">Dinoflagellate</name>
    <name type="synonym">Zooxanthella microadriatica</name>
    <dbReference type="NCBI Taxonomy" id="2951"/>
    <lineage>
        <taxon>Eukaryota</taxon>
        <taxon>Sar</taxon>
        <taxon>Alveolata</taxon>
        <taxon>Dinophyceae</taxon>
        <taxon>Suessiales</taxon>
        <taxon>Symbiodiniaceae</taxon>
        <taxon>Symbiodinium</taxon>
    </lineage>
</organism>
<keyword evidence="8" id="KW-1185">Reference proteome</keyword>
<evidence type="ECO:0000259" key="6">
    <source>
        <dbReference type="Pfam" id="PF00248"/>
    </source>
</evidence>
<keyword evidence="5" id="KW-0732">Signal</keyword>
<dbReference type="PANTHER" id="PTHR43827">
    <property type="entry name" value="2,5-DIKETO-D-GLUCONIC ACID REDUCTASE"/>
    <property type="match status" value="1"/>
</dbReference>
<dbReference type="AlphaFoldDB" id="A0A1Q9EFB3"/>
<dbReference type="EMBL" id="LSRX01000166">
    <property type="protein sequence ID" value="OLQ06125.1"/>
    <property type="molecule type" value="Genomic_DNA"/>
</dbReference>
<dbReference type="PRINTS" id="PR00069">
    <property type="entry name" value="ALDKETRDTASE"/>
</dbReference>
<evidence type="ECO:0000256" key="3">
    <source>
        <dbReference type="ARBA" id="ARBA00023002"/>
    </source>
</evidence>
<dbReference type="InterPro" id="IPR018170">
    <property type="entry name" value="Aldo/ket_reductase_CS"/>
</dbReference>
<reference evidence="7 8" key="1">
    <citation type="submission" date="2016-02" db="EMBL/GenBank/DDBJ databases">
        <title>Genome analysis of coral dinoflagellate symbionts highlights evolutionary adaptations to a symbiotic lifestyle.</title>
        <authorList>
            <person name="Aranda M."/>
            <person name="Li Y."/>
            <person name="Liew Y.J."/>
            <person name="Baumgarten S."/>
            <person name="Simakov O."/>
            <person name="Wilson M."/>
            <person name="Piel J."/>
            <person name="Ashoor H."/>
            <person name="Bougouffa S."/>
            <person name="Bajic V.B."/>
            <person name="Ryu T."/>
            <person name="Ravasi T."/>
            <person name="Bayer T."/>
            <person name="Micklem G."/>
            <person name="Kim H."/>
            <person name="Bhak J."/>
            <person name="Lajeunesse T.C."/>
            <person name="Voolstra C.R."/>
        </authorList>
    </citation>
    <scope>NUCLEOTIDE SEQUENCE [LARGE SCALE GENOMIC DNA]</scope>
    <source>
        <strain evidence="7 8">CCMP2467</strain>
    </source>
</reference>
<dbReference type="Pfam" id="PF02410">
    <property type="entry name" value="RsfS"/>
    <property type="match status" value="1"/>
</dbReference>
<name>A0A1Q9EFB3_SYMMI</name>
<sequence>MARKRRTICRCWHCLTALIAMLGASKALIPTVSLANGAPMQKLALGLYNVPRDQVKVVIGAGLKAGLRHFDFASFYDNEAECGAALRQWLKEGHSRSELFITTKVWTTDLGDPSSALRSAEISIDELGLGAVDLVMVHWPMPGKHVAAYLALEELVRSGKAKALGISNYSPADYQELMKSASLAPLVNTFENNPVLYRKEWCDFFQDEGVVVQAYKPLQRGGPVLSCDTVKAIAERCGRSPAQVCLRWNLEKGNAIVFKSLTPSRIEENVDVFDFSLAADEVSALDALTTEEVRAEAQSHWEQRRSGTDAPWGPGLRPEKRSVQEGICVCWSFMAVAACLARFREDYDRRARGVAQDPHQLHRAFEAQQAALQRLRERDEQRSRQSVKSTPEGEPLSVPDASPSHESGQSSQIAFKSREDLELMRREMRESQRVEQLLSPCQLSAWHRCGHGQAPRKGGEEEAEAKAWLQLGQRKPPGRIPAIAPTGSCGATPGSCDGLAGIVTWKKPYEAMAAQSGQRLPGLGRWVVVALALGLVTLGPDHGLGGPCAPIRGFVESLSKGRVLKMGPSERSLARRARVDGEYGVLPEPPSPLIELEEKDPVLEALITVVQAADKKRGVDISAFWVKEGFEMIVMITALSRPQLQAIAGEIENKMRHELRMKRRKSQWPGQTIRDEAANGWCCMVYPRMTINIMTPVQRSYYDIESIWRDDNEDYGKVPLQEVLREEGFGNLRVTKGLQDPNDITPRRTEDAEIPPSEYEPFDDDDDLYEEDEDDPFWS</sequence>
<evidence type="ECO:0000256" key="5">
    <source>
        <dbReference type="SAM" id="SignalP"/>
    </source>
</evidence>
<dbReference type="OrthoDB" id="2310150at2759"/>
<feature type="compositionally biased region" description="Acidic residues" evidence="4">
    <location>
        <begin position="760"/>
        <end position="779"/>
    </location>
</feature>
<dbReference type="InterPro" id="IPR020471">
    <property type="entry name" value="AKR"/>
</dbReference>
<feature type="signal peptide" evidence="5">
    <location>
        <begin position="1"/>
        <end position="27"/>
    </location>
</feature>
<protein>
    <recommendedName>
        <fullName evidence="6">NADP-dependent oxidoreductase domain-containing protein</fullName>
    </recommendedName>
</protein>
<feature type="region of interest" description="Disordered" evidence="4">
    <location>
        <begin position="372"/>
        <end position="416"/>
    </location>
</feature>
<keyword evidence="2" id="KW-0521">NADP</keyword>
<feature type="chain" id="PRO_5012480664" description="NADP-dependent oxidoreductase domain-containing protein" evidence="5">
    <location>
        <begin position="28"/>
        <end position="779"/>
    </location>
</feature>
<feature type="compositionally biased region" description="Polar residues" evidence="4">
    <location>
        <begin position="404"/>
        <end position="414"/>
    </location>
</feature>
<dbReference type="CDD" id="cd19071">
    <property type="entry name" value="AKR_AKR1-5-like"/>
    <property type="match status" value="1"/>
</dbReference>
<dbReference type="InterPro" id="IPR036812">
    <property type="entry name" value="NAD(P)_OxRdtase_dom_sf"/>
</dbReference>
<dbReference type="Pfam" id="PF00248">
    <property type="entry name" value="Aldo_ket_red"/>
    <property type="match status" value="1"/>
</dbReference>
<dbReference type="Gene3D" id="3.20.20.100">
    <property type="entry name" value="NADP-dependent oxidoreductase domain"/>
    <property type="match status" value="1"/>
</dbReference>
<proteinExistence type="inferred from homology"/>
<dbReference type="SUPFAM" id="SSF81301">
    <property type="entry name" value="Nucleotidyltransferase"/>
    <property type="match status" value="1"/>
</dbReference>
<feature type="compositionally biased region" description="Basic and acidic residues" evidence="4">
    <location>
        <begin position="296"/>
        <end position="307"/>
    </location>
</feature>
<comment type="caution">
    <text evidence="7">The sequence shown here is derived from an EMBL/GenBank/DDBJ whole genome shotgun (WGS) entry which is preliminary data.</text>
</comment>
<dbReference type="Gene3D" id="3.30.460.10">
    <property type="entry name" value="Beta Polymerase, domain 2"/>
    <property type="match status" value="1"/>
</dbReference>
<feature type="compositionally biased region" description="Basic and acidic residues" evidence="4">
    <location>
        <begin position="374"/>
        <end position="383"/>
    </location>
</feature>
<dbReference type="InterPro" id="IPR043519">
    <property type="entry name" value="NT_sf"/>
</dbReference>
<evidence type="ECO:0000256" key="1">
    <source>
        <dbReference type="ARBA" id="ARBA00007905"/>
    </source>
</evidence>
<keyword evidence="3" id="KW-0560">Oxidoreductase</keyword>
<dbReference type="Proteomes" id="UP000186817">
    <property type="component" value="Unassembled WGS sequence"/>
</dbReference>
<dbReference type="PANTHER" id="PTHR43827:SF3">
    <property type="entry name" value="NADP-DEPENDENT OXIDOREDUCTASE DOMAIN-CONTAINING PROTEIN"/>
    <property type="match status" value="1"/>
</dbReference>
<evidence type="ECO:0000256" key="2">
    <source>
        <dbReference type="ARBA" id="ARBA00022857"/>
    </source>
</evidence>
<evidence type="ECO:0000313" key="8">
    <source>
        <dbReference type="Proteomes" id="UP000186817"/>
    </source>
</evidence>
<evidence type="ECO:0000256" key="4">
    <source>
        <dbReference type="SAM" id="MobiDB-lite"/>
    </source>
</evidence>
<dbReference type="PROSITE" id="PS00062">
    <property type="entry name" value="ALDOKETO_REDUCTASE_2"/>
    <property type="match status" value="1"/>
</dbReference>